<dbReference type="Gene3D" id="3.40.710.10">
    <property type="entry name" value="DD-peptidase/beta-lactamase superfamily"/>
    <property type="match status" value="1"/>
</dbReference>
<dbReference type="Pfam" id="PF00144">
    <property type="entry name" value="Beta-lactamase"/>
    <property type="match status" value="1"/>
</dbReference>
<dbReference type="InterPro" id="IPR001466">
    <property type="entry name" value="Beta-lactam-related"/>
</dbReference>
<reference evidence="2 3" key="1">
    <citation type="submission" date="2019-03" db="EMBL/GenBank/DDBJ databases">
        <title>Genomic Encyclopedia of Type Strains, Phase IV (KMG-IV): sequencing the most valuable type-strain genomes for metagenomic binning, comparative biology and taxonomic classification.</title>
        <authorList>
            <person name="Goeker M."/>
        </authorList>
    </citation>
    <scope>NUCLEOTIDE SEQUENCE [LARGE SCALE GENOMIC DNA]</scope>
    <source>
        <strain evidence="2 3">DSM 45934</strain>
    </source>
</reference>
<dbReference type="Proteomes" id="UP000295680">
    <property type="component" value="Unassembled WGS sequence"/>
</dbReference>
<name>A0A4R2K059_9PSEU</name>
<organism evidence="2 3">
    <name type="scientific">Actinocrispum wychmicini</name>
    <dbReference type="NCBI Taxonomy" id="1213861"/>
    <lineage>
        <taxon>Bacteria</taxon>
        <taxon>Bacillati</taxon>
        <taxon>Actinomycetota</taxon>
        <taxon>Actinomycetes</taxon>
        <taxon>Pseudonocardiales</taxon>
        <taxon>Pseudonocardiaceae</taxon>
        <taxon>Actinocrispum</taxon>
    </lineage>
</organism>
<evidence type="ECO:0000313" key="2">
    <source>
        <dbReference type="EMBL" id="TCO65654.1"/>
    </source>
</evidence>
<evidence type="ECO:0000259" key="1">
    <source>
        <dbReference type="Pfam" id="PF00144"/>
    </source>
</evidence>
<comment type="caution">
    <text evidence="2">The sequence shown here is derived from an EMBL/GenBank/DDBJ whole genome shotgun (WGS) entry which is preliminary data.</text>
</comment>
<keyword evidence="2" id="KW-0121">Carboxypeptidase</keyword>
<dbReference type="GO" id="GO:0004180">
    <property type="term" value="F:carboxypeptidase activity"/>
    <property type="evidence" value="ECO:0007669"/>
    <property type="project" value="UniProtKB-KW"/>
</dbReference>
<dbReference type="InterPro" id="IPR012338">
    <property type="entry name" value="Beta-lactam/transpept-like"/>
</dbReference>
<dbReference type="SUPFAM" id="SSF56601">
    <property type="entry name" value="beta-lactamase/transpeptidase-like"/>
    <property type="match status" value="1"/>
</dbReference>
<gene>
    <name evidence="2" type="ORF">EV192_1011446</name>
</gene>
<accession>A0A4R2K059</accession>
<dbReference type="PANTHER" id="PTHR46825:SF7">
    <property type="entry name" value="D-ALANYL-D-ALANINE CARBOXYPEPTIDASE"/>
    <property type="match status" value="1"/>
</dbReference>
<feature type="domain" description="Beta-lactamase-related" evidence="1">
    <location>
        <begin position="28"/>
        <end position="341"/>
    </location>
</feature>
<dbReference type="InterPro" id="IPR050491">
    <property type="entry name" value="AmpC-like"/>
</dbReference>
<dbReference type="AlphaFoldDB" id="A0A4R2K059"/>
<dbReference type="EMBL" id="SLWS01000001">
    <property type="protein sequence ID" value="TCO65654.1"/>
    <property type="molecule type" value="Genomic_DNA"/>
</dbReference>
<sequence length="358" mass="37951">MDLRIKTTDGVKETRVRAVQADIDRMVGLGAAGAIATITEDGATVTLTSGVADRDSKTKIPTAPQQRVRAGSITKTFTSVVLLQLVSEGKVSLDEPVETYLPGLLRGDGIDGHAITVRQLMRHQSGLPDFAANPEVNEYLAGVEKRTATPAEEVAIALRRPADFAPGSRYAYSNTNYIVVGMLIERVTGKPFGDELQRRVITPLGLQDTYLPATGELDIRGPHPEGYATIAGTVTDVSRVEPSVPWAAGSIVSTGVDLNRFYAAVVAGQVVKARELEQMLAGVPTGPDPGLTYGLGIGSTTLPCGAEYIGHTGGIYGFFTISGVTRDKRAVTLTFTKETTEKPDVSGMLSHALCPQPT</sequence>
<protein>
    <submittedName>
        <fullName evidence="2">D-alanyl-D-alanine carboxypeptidase</fullName>
    </submittedName>
</protein>
<keyword evidence="2" id="KW-0645">Protease</keyword>
<dbReference type="PANTHER" id="PTHR46825">
    <property type="entry name" value="D-ALANYL-D-ALANINE-CARBOXYPEPTIDASE/ENDOPEPTIDASE AMPH"/>
    <property type="match status" value="1"/>
</dbReference>
<keyword evidence="3" id="KW-1185">Reference proteome</keyword>
<evidence type="ECO:0000313" key="3">
    <source>
        <dbReference type="Proteomes" id="UP000295680"/>
    </source>
</evidence>
<keyword evidence="2" id="KW-0378">Hydrolase</keyword>
<proteinExistence type="predicted"/>